<evidence type="ECO:0008006" key="3">
    <source>
        <dbReference type="Google" id="ProtNLM"/>
    </source>
</evidence>
<protein>
    <recommendedName>
        <fullName evidence="3">HTH psq-type domain-containing protein</fullName>
    </recommendedName>
</protein>
<dbReference type="AlphaFoldDB" id="A0AAD6GZJ2"/>
<proteinExistence type="predicted"/>
<organism evidence="1 2">
    <name type="scientific">Penicillium hetheringtonii</name>
    <dbReference type="NCBI Taxonomy" id="911720"/>
    <lineage>
        <taxon>Eukaryota</taxon>
        <taxon>Fungi</taxon>
        <taxon>Dikarya</taxon>
        <taxon>Ascomycota</taxon>
        <taxon>Pezizomycotina</taxon>
        <taxon>Eurotiomycetes</taxon>
        <taxon>Eurotiomycetidae</taxon>
        <taxon>Eurotiales</taxon>
        <taxon>Aspergillaceae</taxon>
        <taxon>Penicillium</taxon>
    </lineage>
</organism>
<dbReference type="Proteomes" id="UP001216150">
    <property type="component" value="Unassembled WGS sequence"/>
</dbReference>
<reference evidence="1 2" key="1">
    <citation type="journal article" date="2023" name="IMA Fungus">
        <title>Comparative genomic study of the Penicillium genus elucidates a diverse pangenome and 15 lateral gene transfer events.</title>
        <authorList>
            <person name="Petersen C."/>
            <person name="Sorensen T."/>
            <person name="Nielsen M.R."/>
            <person name="Sondergaard T.E."/>
            <person name="Sorensen J.L."/>
            <person name="Fitzpatrick D.A."/>
            <person name="Frisvad J.C."/>
            <person name="Nielsen K.L."/>
        </authorList>
    </citation>
    <scope>NUCLEOTIDE SEQUENCE [LARGE SCALE GENOMIC DNA]</scope>
    <source>
        <strain evidence="1 2">IBT 29057</strain>
    </source>
</reference>
<accession>A0AAD6GZJ2</accession>
<name>A0AAD6GZJ2_9EURO</name>
<evidence type="ECO:0000313" key="1">
    <source>
        <dbReference type="EMBL" id="KAJ5596920.1"/>
    </source>
</evidence>
<sequence>MEANGNFYHLSISTPYHATNTDSKLTSFGSKKKDALQNGDIASIRSAARHFEVPRAILTTRMAGVKSRVNIRANSHKLVQLEEESLQKWIFSMDSCGITSRYSMRNDDIVSPTVGQNWIYNFIKYTPALKIRFSCCYNYWYTECEDPKIIQIWFGLVCDTIIKYSIYDNDIYNFDKTGFAMNLILRAQVITKAEYYKIYYGTKKLEILCLSKWIDYR</sequence>
<gene>
    <name evidence="1" type="ORF">N7450_003378</name>
</gene>
<dbReference type="EMBL" id="JAQJAC010000002">
    <property type="protein sequence ID" value="KAJ5596920.1"/>
    <property type="molecule type" value="Genomic_DNA"/>
</dbReference>
<comment type="caution">
    <text evidence="1">The sequence shown here is derived from an EMBL/GenBank/DDBJ whole genome shotgun (WGS) entry which is preliminary data.</text>
</comment>
<keyword evidence="2" id="KW-1185">Reference proteome</keyword>
<evidence type="ECO:0000313" key="2">
    <source>
        <dbReference type="Proteomes" id="UP001216150"/>
    </source>
</evidence>